<keyword evidence="4" id="KW-1185">Reference proteome</keyword>
<dbReference type="InterPro" id="IPR011333">
    <property type="entry name" value="SKP1/BTB/POZ_sf"/>
</dbReference>
<dbReference type="AlphaFoldDB" id="A0A540NSM8"/>
<feature type="domain" description="Eukaryotic translation initiation factor 3 subunit E N-terminal" evidence="2">
    <location>
        <begin position="36"/>
        <end position="121"/>
    </location>
</feature>
<protein>
    <recommendedName>
        <fullName evidence="2">Eukaryotic translation initiation factor 3 subunit E N-terminal domain-containing protein</fullName>
    </recommendedName>
</protein>
<dbReference type="EMBL" id="VIEB01000006">
    <property type="protein sequence ID" value="TQE14041.1"/>
    <property type="molecule type" value="Genomic_DNA"/>
</dbReference>
<evidence type="ECO:0000256" key="1">
    <source>
        <dbReference type="ARBA" id="ARBA00004906"/>
    </source>
</evidence>
<dbReference type="InterPro" id="IPR019010">
    <property type="entry name" value="eIF3e_N"/>
</dbReference>
<comment type="pathway">
    <text evidence="1">Protein modification; protein ubiquitination.</text>
</comment>
<sequence length="171" mass="19594">MRPFSVSATLCKPKFLHIIPAFYDKPISLNANFFIFFPLFPFLLERQMYPDEQILESKIKLLNMTNTVDYAMDNWTSTSPSITRRCSPSREVFEVDETIAMKSHTIKQMVEDDYTINQTSTTRSMSSVKMAIALTSARAAIRLSLHGFLSLESRSRFGSRLFISCTINNLI</sequence>
<comment type="caution">
    <text evidence="3">The sequence shown here is derived from an EMBL/GenBank/DDBJ whole genome shotgun (WGS) entry which is preliminary data.</text>
</comment>
<evidence type="ECO:0000313" key="4">
    <source>
        <dbReference type="Proteomes" id="UP000315295"/>
    </source>
</evidence>
<gene>
    <name evidence="3" type="ORF">C1H46_000335</name>
</gene>
<reference evidence="3 4" key="1">
    <citation type="journal article" date="2019" name="G3 (Bethesda)">
        <title>Sequencing of a Wild Apple (Malus baccata) Genome Unravels the Differences Between Cultivated and Wild Apple Species Regarding Disease Resistance and Cold Tolerance.</title>
        <authorList>
            <person name="Chen X."/>
        </authorList>
    </citation>
    <scope>NUCLEOTIDE SEQUENCE [LARGE SCALE GENOMIC DNA]</scope>
    <source>
        <strain evidence="4">cv. Shandingzi</strain>
        <tissue evidence="3">Leaves</tissue>
    </source>
</reference>
<dbReference type="Gene3D" id="3.30.710.10">
    <property type="entry name" value="Potassium Channel Kv1.1, Chain A"/>
    <property type="match status" value="1"/>
</dbReference>
<evidence type="ECO:0000313" key="3">
    <source>
        <dbReference type="EMBL" id="TQE14041.1"/>
    </source>
</evidence>
<proteinExistence type="predicted"/>
<dbReference type="STRING" id="106549.A0A540NSM8"/>
<accession>A0A540NSM8</accession>
<dbReference type="Pfam" id="PF09440">
    <property type="entry name" value="eIF3_N"/>
    <property type="match status" value="1"/>
</dbReference>
<dbReference type="Proteomes" id="UP000315295">
    <property type="component" value="Unassembled WGS sequence"/>
</dbReference>
<dbReference type="GO" id="GO:0006511">
    <property type="term" value="P:ubiquitin-dependent protein catabolic process"/>
    <property type="evidence" value="ECO:0007669"/>
    <property type="project" value="InterPro"/>
</dbReference>
<name>A0A540NSM8_MALBA</name>
<organism evidence="3 4">
    <name type="scientific">Malus baccata</name>
    <name type="common">Siberian crab apple</name>
    <name type="synonym">Pyrus baccata</name>
    <dbReference type="NCBI Taxonomy" id="106549"/>
    <lineage>
        <taxon>Eukaryota</taxon>
        <taxon>Viridiplantae</taxon>
        <taxon>Streptophyta</taxon>
        <taxon>Embryophyta</taxon>
        <taxon>Tracheophyta</taxon>
        <taxon>Spermatophyta</taxon>
        <taxon>Magnoliopsida</taxon>
        <taxon>eudicotyledons</taxon>
        <taxon>Gunneridae</taxon>
        <taxon>Pentapetalae</taxon>
        <taxon>rosids</taxon>
        <taxon>fabids</taxon>
        <taxon>Rosales</taxon>
        <taxon>Rosaceae</taxon>
        <taxon>Amygdaloideae</taxon>
        <taxon>Maleae</taxon>
        <taxon>Malus</taxon>
    </lineage>
</organism>
<evidence type="ECO:0000259" key="2">
    <source>
        <dbReference type="Pfam" id="PF09440"/>
    </source>
</evidence>